<organism evidence="2 3">
    <name type="scientific">Thiorhodococcus minor</name>
    <dbReference type="NCBI Taxonomy" id="57489"/>
    <lineage>
        <taxon>Bacteria</taxon>
        <taxon>Pseudomonadati</taxon>
        <taxon>Pseudomonadota</taxon>
        <taxon>Gammaproteobacteria</taxon>
        <taxon>Chromatiales</taxon>
        <taxon>Chromatiaceae</taxon>
        <taxon>Thiorhodococcus</taxon>
    </lineage>
</organism>
<dbReference type="SUPFAM" id="SSF57770">
    <property type="entry name" value="Methionyl-tRNA synthetase (MetRS), Zn-domain"/>
    <property type="match status" value="1"/>
</dbReference>
<comment type="caution">
    <text evidence="2">The sequence shown here is derived from an EMBL/GenBank/DDBJ whole genome shotgun (WGS) entry which is preliminary data.</text>
</comment>
<reference evidence="2 3" key="1">
    <citation type="submission" date="2020-02" db="EMBL/GenBank/DDBJ databases">
        <title>Genome sequences of Thiorhodococcus mannitoliphagus and Thiorhodococcus minor, purple sulfur photosynthetic bacteria in the gammaproteobacterial family, Chromatiaceae.</title>
        <authorList>
            <person name="Aviles F.A."/>
            <person name="Meyer T.E."/>
            <person name="Kyndt J.A."/>
        </authorList>
    </citation>
    <scope>NUCLEOTIDE SEQUENCE [LARGE SCALE GENOMIC DNA]</scope>
    <source>
        <strain evidence="2 3">DSM 11518</strain>
    </source>
</reference>
<name>A0A6M0JVN1_9GAMM</name>
<protein>
    <submittedName>
        <fullName evidence="2">Uncharacterized protein</fullName>
    </submittedName>
</protein>
<proteinExistence type="predicted"/>
<sequence length="402" mass="45750">MKRYSLTLTGEILPSVRRHEAVAALAELLRLELPQADAALRGKPRPLKGLLTYERAAEAKNRFEQAGIGCELREEAPRPTEPRPAAEAFKSPPKLDVERVTMRCPKCDFEQPPGDRCANCGIVYAKLEQVQRRAEQTRAAAAARAKQDSFPYRLVNQLLLLVFLSSLGLAIWSHWKKNQLPPPSVYDLTELQEPRQEPTEAGPFQVEANNITYNIEPLFDYELDGVVVSLHDSDAFWDIYHFKDWKDFINIRDLCVVWGDNVATGVFRDMHYKNTTWTCWISTNDPVAYKGFAWDQLSNNHVLSHDETIQKAIKSAEIGDQIRFRGKLARYSHAGGFQRGTSTTRTDRGNGACETIYIEDFQITRKSNTGWRLTYRLSSALATLAFIGLAVLFFVAPYRHRR</sequence>
<keyword evidence="1" id="KW-1133">Transmembrane helix</keyword>
<dbReference type="RefSeq" id="WP_164451284.1">
    <property type="nucleotide sequence ID" value="NZ_JAAIJQ010000010.1"/>
</dbReference>
<dbReference type="InterPro" id="IPR029038">
    <property type="entry name" value="MetRS_Zn"/>
</dbReference>
<feature type="transmembrane region" description="Helical" evidence="1">
    <location>
        <begin position="373"/>
        <end position="396"/>
    </location>
</feature>
<keyword evidence="1" id="KW-0812">Transmembrane</keyword>
<dbReference type="Proteomes" id="UP000483379">
    <property type="component" value="Unassembled WGS sequence"/>
</dbReference>
<keyword evidence="3" id="KW-1185">Reference proteome</keyword>
<dbReference type="EMBL" id="JAAIJQ010000010">
    <property type="protein sequence ID" value="NEV61239.1"/>
    <property type="molecule type" value="Genomic_DNA"/>
</dbReference>
<keyword evidence="1" id="KW-0472">Membrane</keyword>
<dbReference type="AlphaFoldDB" id="A0A6M0JVN1"/>
<accession>A0A6M0JVN1</accession>
<evidence type="ECO:0000313" key="2">
    <source>
        <dbReference type="EMBL" id="NEV61239.1"/>
    </source>
</evidence>
<gene>
    <name evidence="2" type="ORF">G3446_04870</name>
</gene>
<evidence type="ECO:0000256" key="1">
    <source>
        <dbReference type="SAM" id="Phobius"/>
    </source>
</evidence>
<evidence type="ECO:0000313" key="3">
    <source>
        <dbReference type="Proteomes" id="UP000483379"/>
    </source>
</evidence>